<keyword evidence="2" id="KW-1185">Reference proteome</keyword>
<evidence type="ECO:0000313" key="2">
    <source>
        <dbReference type="Proteomes" id="UP001163823"/>
    </source>
</evidence>
<dbReference type="EMBL" id="JARAOO010000009">
    <property type="protein sequence ID" value="KAJ7955388.1"/>
    <property type="molecule type" value="Genomic_DNA"/>
</dbReference>
<dbReference type="Proteomes" id="UP001163823">
    <property type="component" value="Chromosome 9"/>
</dbReference>
<accession>A0AAD7LCK6</accession>
<dbReference type="AlphaFoldDB" id="A0AAD7LCK6"/>
<sequence>MLICTAPGHKIVTLSGCLLNAYVPEEEQESKGKTEMQQRIGRYRSFQLKASPTSLSPEPCLISTTFTISNVY</sequence>
<name>A0AAD7LCK6_QUISA</name>
<protein>
    <submittedName>
        <fullName evidence="1">Uncharacterized protein</fullName>
    </submittedName>
</protein>
<evidence type="ECO:0000313" key="1">
    <source>
        <dbReference type="EMBL" id="KAJ7955388.1"/>
    </source>
</evidence>
<reference evidence="1" key="1">
    <citation type="journal article" date="2023" name="Science">
        <title>Elucidation of the pathway for biosynthesis of saponin adjuvants from the soapbark tree.</title>
        <authorList>
            <person name="Reed J."/>
            <person name="Orme A."/>
            <person name="El-Demerdash A."/>
            <person name="Owen C."/>
            <person name="Martin L.B.B."/>
            <person name="Misra R.C."/>
            <person name="Kikuchi S."/>
            <person name="Rejzek M."/>
            <person name="Martin A.C."/>
            <person name="Harkess A."/>
            <person name="Leebens-Mack J."/>
            <person name="Louveau T."/>
            <person name="Stephenson M.J."/>
            <person name="Osbourn A."/>
        </authorList>
    </citation>
    <scope>NUCLEOTIDE SEQUENCE</scope>
    <source>
        <strain evidence="1">S10</strain>
    </source>
</reference>
<proteinExistence type="predicted"/>
<comment type="caution">
    <text evidence="1">The sequence shown here is derived from an EMBL/GenBank/DDBJ whole genome shotgun (WGS) entry which is preliminary data.</text>
</comment>
<organism evidence="1 2">
    <name type="scientific">Quillaja saponaria</name>
    <name type="common">Soap bark tree</name>
    <dbReference type="NCBI Taxonomy" id="32244"/>
    <lineage>
        <taxon>Eukaryota</taxon>
        <taxon>Viridiplantae</taxon>
        <taxon>Streptophyta</taxon>
        <taxon>Embryophyta</taxon>
        <taxon>Tracheophyta</taxon>
        <taxon>Spermatophyta</taxon>
        <taxon>Magnoliopsida</taxon>
        <taxon>eudicotyledons</taxon>
        <taxon>Gunneridae</taxon>
        <taxon>Pentapetalae</taxon>
        <taxon>rosids</taxon>
        <taxon>fabids</taxon>
        <taxon>Fabales</taxon>
        <taxon>Quillajaceae</taxon>
        <taxon>Quillaja</taxon>
    </lineage>
</organism>
<gene>
    <name evidence="1" type="ORF">O6P43_021986</name>
</gene>
<dbReference type="KEGG" id="qsa:O6P43_021986"/>